<gene>
    <name evidence="1" type="ORF">COS18_04205</name>
</gene>
<evidence type="ECO:0000313" key="1">
    <source>
        <dbReference type="EMBL" id="PIV50740.1"/>
    </source>
</evidence>
<dbReference type="Proteomes" id="UP000228896">
    <property type="component" value="Unassembled WGS sequence"/>
</dbReference>
<dbReference type="AlphaFoldDB" id="A0A2M7DLS8"/>
<evidence type="ECO:0000313" key="2">
    <source>
        <dbReference type="Proteomes" id="UP000228896"/>
    </source>
</evidence>
<protein>
    <submittedName>
        <fullName evidence="1">DUF3467 domain-containing protein</fullName>
    </submittedName>
</protein>
<name>A0A2M7DLS8_9BACT</name>
<reference evidence="2" key="1">
    <citation type="submission" date="2017-09" db="EMBL/GenBank/DDBJ databases">
        <title>Depth-based differentiation of microbial function through sediment-hosted aquifers and enrichment of novel symbionts in the deep terrestrial subsurface.</title>
        <authorList>
            <person name="Probst A.J."/>
            <person name="Ladd B."/>
            <person name="Jarett J.K."/>
            <person name="Geller-Mcgrath D.E."/>
            <person name="Sieber C.M.K."/>
            <person name="Emerson J.B."/>
            <person name="Anantharaman K."/>
            <person name="Thomas B.C."/>
            <person name="Malmstrom R."/>
            <person name="Stieglmeier M."/>
            <person name="Klingl A."/>
            <person name="Woyke T."/>
            <person name="Ryan C.M."/>
            <person name="Banfield J.F."/>
        </authorList>
    </citation>
    <scope>NUCLEOTIDE SEQUENCE [LARGE SCALE GENOMIC DNA]</scope>
</reference>
<organism evidence="1 2">
    <name type="scientific">Candidatus Falkowbacteria bacterium CG02_land_8_20_14_3_00_36_14</name>
    <dbReference type="NCBI Taxonomy" id="1974560"/>
    <lineage>
        <taxon>Bacteria</taxon>
        <taxon>Candidatus Falkowiibacteriota</taxon>
    </lineage>
</organism>
<dbReference type="Pfam" id="PF11950">
    <property type="entry name" value="DUF3467"/>
    <property type="match status" value="1"/>
</dbReference>
<comment type="caution">
    <text evidence="1">The sequence shown here is derived from an EMBL/GenBank/DDBJ whole genome shotgun (WGS) entry which is preliminary data.</text>
</comment>
<proteinExistence type="predicted"/>
<dbReference type="InterPro" id="IPR021857">
    <property type="entry name" value="DUF3467"/>
</dbReference>
<dbReference type="EMBL" id="PETS01000106">
    <property type="protein sequence ID" value="PIV50740.1"/>
    <property type="molecule type" value="Genomic_DNA"/>
</dbReference>
<sequence>MTNEFKKQEIKIADNIPGAEYANAMQVNHNKDEFQIMFLSIMGLSGKVVSKVITNPGHYKRIVLAMKENLKKYEDRFGEIKEAEPMGDEIGFKG</sequence>
<accession>A0A2M7DLS8</accession>